<proteinExistence type="predicted"/>
<accession>A0A921JBR8</accession>
<gene>
    <name evidence="2" type="ORF">K8V35_07450</name>
</gene>
<organism evidence="2 3">
    <name type="scientific">Aliicoccus persicus</name>
    <dbReference type="NCBI Taxonomy" id="930138"/>
    <lineage>
        <taxon>Bacteria</taxon>
        <taxon>Bacillati</taxon>
        <taxon>Bacillota</taxon>
        <taxon>Bacilli</taxon>
        <taxon>Bacillales</taxon>
        <taxon>Staphylococcaceae</taxon>
        <taxon>Aliicoccus</taxon>
    </lineage>
</organism>
<protein>
    <submittedName>
        <fullName evidence="2">DUF2627 domain-containing protein</fullName>
    </submittedName>
</protein>
<evidence type="ECO:0000313" key="3">
    <source>
        <dbReference type="Proteomes" id="UP000763505"/>
    </source>
</evidence>
<dbReference type="Pfam" id="PF11118">
    <property type="entry name" value="DUF2627"/>
    <property type="match status" value="1"/>
</dbReference>
<name>A0A921JBR8_9STAP</name>
<reference evidence="2" key="2">
    <citation type="submission" date="2021-09" db="EMBL/GenBank/DDBJ databases">
        <authorList>
            <person name="Gilroy R."/>
        </authorList>
    </citation>
    <scope>NUCLEOTIDE SEQUENCE</scope>
    <source>
        <strain evidence="2">6019</strain>
    </source>
</reference>
<keyword evidence="1" id="KW-0472">Membrane</keyword>
<feature type="transmembrane region" description="Helical" evidence="1">
    <location>
        <begin position="41"/>
        <end position="62"/>
    </location>
</feature>
<dbReference type="InterPro" id="IPR020138">
    <property type="entry name" value="Uncharacterised_YqzF"/>
</dbReference>
<comment type="caution">
    <text evidence="2">The sequence shown here is derived from an EMBL/GenBank/DDBJ whole genome shotgun (WGS) entry which is preliminary data.</text>
</comment>
<dbReference type="EMBL" id="DYYI01000080">
    <property type="protein sequence ID" value="HJE20172.1"/>
    <property type="molecule type" value="Genomic_DNA"/>
</dbReference>
<keyword evidence="1" id="KW-0812">Transmembrane</keyword>
<reference evidence="2" key="1">
    <citation type="journal article" date="2021" name="PeerJ">
        <title>Extensive microbial diversity within the chicken gut microbiome revealed by metagenomics and culture.</title>
        <authorList>
            <person name="Gilroy R."/>
            <person name="Ravi A."/>
            <person name="Getino M."/>
            <person name="Pursley I."/>
            <person name="Horton D.L."/>
            <person name="Alikhan N.F."/>
            <person name="Baker D."/>
            <person name="Gharbi K."/>
            <person name="Hall N."/>
            <person name="Watson M."/>
            <person name="Adriaenssens E.M."/>
            <person name="Foster-Nyarko E."/>
            <person name="Jarju S."/>
            <person name="Secka A."/>
            <person name="Antonio M."/>
            <person name="Oren A."/>
            <person name="Chaudhuri R.R."/>
            <person name="La Ragione R."/>
            <person name="Hildebrand F."/>
            <person name="Pallen M.J."/>
        </authorList>
    </citation>
    <scope>NUCLEOTIDE SEQUENCE</scope>
    <source>
        <strain evidence="2">6019</strain>
    </source>
</reference>
<dbReference type="Proteomes" id="UP000763505">
    <property type="component" value="Unassembled WGS sequence"/>
</dbReference>
<evidence type="ECO:0000313" key="2">
    <source>
        <dbReference type="EMBL" id="HJE20172.1"/>
    </source>
</evidence>
<sequence length="80" mass="9237">MKKFIALMLLVIPVIIAGIGIKLIRDSMFGIINDPFTVVYMQFIVGVILMVLGIWFIAGYIMNRENKHNRLKESLRKKKD</sequence>
<dbReference type="AlphaFoldDB" id="A0A921JBR8"/>
<keyword evidence="1" id="KW-1133">Transmembrane helix</keyword>
<evidence type="ECO:0000256" key="1">
    <source>
        <dbReference type="SAM" id="Phobius"/>
    </source>
</evidence>